<keyword evidence="2" id="KW-0812">Transmembrane</keyword>
<evidence type="ECO:0000256" key="2">
    <source>
        <dbReference type="SAM" id="Phobius"/>
    </source>
</evidence>
<evidence type="ECO:0000259" key="3">
    <source>
        <dbReference type="Pfam" id="PF11394"/>
    </source>
</evidence>
<dbReference type="AlphaFoldDB" id="A0A6J5GCP5"/>
<sequence length="559" mass="61747">MINYLKETTRPRLRLYLLAMTVLVIVWASYILFGSYQYRQSTGLEVPHMGSTIRNGVLIIVGVLAVVFAGHWMWRASQEQKGTAPLSAAMASEVSVPSTLNGEKARVLSGTGPQYALEIRAIGLAVTGRHQDTVWKQIEAKGDNYSSILSDDPKRYGENPDERQIFSKIATGAAFRYVAGEAVDHWPVPVIMLGPPKGNDSPYRAAFEIADARQNAGLGVTEFLWLDDHNTSSAAPALTELFDFFDKHPDVPAALIVSQDGMQYRWAARTPGMPKDPRGAFIPPVPDSMGGLLVARTDRVDRLVRPYAVPVPGDIDKTKTQYDIVKLWNFYWAEEKKFQVETDKASGGHFFGAYTMKTDWWIAKLPELWKQIDNKGPGEFRPSPFLPVRWANWQLEEFDEAPLLGYLHRPVDIKLTDDQGKPLKRADQVKALQSGWTDAMATLPAGAKPARVFYDTTLNREWAIPLTQALHGNAQGIDIGEVKEGYDIGRRIGNTGVSSALVQLCLATIANYQKGGASATVNLMDNGTASIVMVSPPDEASKADNAEHRGADPFKYRSP</sequence>
<evidence type="ECO:0000259" key="4">
    <source>
        <dbReference type="Pfam" id="PF20995"/>
    </source>
</evidence>
<dbReference type="Pfam" id="PF11394">
    <property type="entry name" value="Tla3_N"/>
    <property type="match status" value="1"/>
</dbReference>
<feature type="domain" description="Type VI lipase adapter protein Tla3 N-terminal" evidence="3">
    <location>
        <begin position="115"/>
        <end position="272"/>
    </location>
</feature>
<dbReference type="EMBL" id="CADIKL010000023">
    <property type="protein sequence ID" value="CAB3796478.1"/>
    <property type="molecule type" value="Genomic_DNA"/>
</dbReference>
<protein>
    <recommendedName>
        <fullName evidence="7">DUF2875 domain-containing protein</fullName>
    </recommendedName>
</protein>
<feature type="domain" description="Type VI lipase adapter protein Tla3 C-terminal" evidence="4">
    <location>
        <begin position="404"/>
        <end position="536"/>
    </location>
</feature>
<evidence type="ECO:0000313" key="5">
    <source>
        <dbReference type="EMBL" id="CAB3796478.1"/>
    </source>
</evidence>
<evidence type="ECO:0000313" key="6">
    <source>
        <dbReference type="Proteomes" id="UP000494119"/>
    </source>
</evidence>
<keyword evidence="6" id="KW-1185">Reference proteome</keyword>
<dbReference type="InterPro" id="IPR021531">
    <property type="entry name" value="Tla3_N"/>
</dbReference>
<dbReference type="Pfam" id="PF20995">
    <property type="entry name" value="Tla3_C"/>
    <property type="match status" value="1"/>
</dbReference>
<organism evidence="5 6">
    <name type="scientific">Paraburkholderia caffeinitolerans</name>
    <dbReference type="NCBI Taxonomy" id="1723730"/>
    <lineage>
        <taxon>Bacteria</taxon>
        <taxon>Pseudomonadati</taxon>
        <taxon>Pseudomonadota</taxon>
        <taxon>Betaproteobacteria</taxon>
        <taxon>Burkholderiales</taxon>
        <taxon>Burkholderiaceae</taxon>
        <taxon>Paraburkholderia</taxon>
    </lineage>
</organism>
<keyword evidence="2" id="KW-1133">Transmembrane helix</keyword>
<dbReference type="Proteomes" id="UP000494119">
    <property type="component" value="Unassembled WGS sequence"/>
</dbReference>
<gene>
    <name evidence="5" type="ORF">LMG28688_04313</name>
</gene>
<feature type="compositionally biased region" description="Basic and acidic residues" evidence="1">
    <location>
        <begin position="539"/>
        <end position="559"/>
    </location>
</feature>
<name>A0A6J5GCP5_9BURK</name>
<dbReference type="InterPro" id="IPR048303">
    <property type="entry name" value="Tla3_C"/>
</dbReference>
<evidence type="ECO:0008006" key="7">
    <source>
        <dbReference type="Google" id="ProtNLM"/>
    </source>
</evidence>
<dbReference type="RefSeq" id="WP_246282353.1">
    <property type="nucleotide sequence ID" value="NZ_CADIKL010000023.1"/>
</dbReference>
<feature type="region of interest" description="Disordered" evidence="1">
    <location>
        <begin position="538"/>
        <end position="559"/>
    </location>
</feature>
<evidence type="ECO:0000256" key="1">
    <source>
        <dbReference type="SAM" id="MobiDB-lite"/>
    </source>
</evidence>
<feature type="transmembrane region" description="Helical" evidence="2">
    <location>
        <begin position="15"/>
        <end position="33"/>
    </location>
</feature>
<feature type="transmembrane region" description="Helical" evidence="2">
    <location>
        <begin position="53"/>
        <end position="74"/>
    </location>
</feature>
<keyword evidence="2" id="KW-0472">Membrane</keyword>
<reference evidence="5 6" key="1">
    <citation type="submission" date="2020-04" db="EMBL/GenBank/DDBJ databases">
        <authorList>
            <person name="De Canck E."/>
        </authorList>
    </citation>
    <scope>NUCLEOTIDE SEQUENCE [LARGE SCALE GENOMIC DNA]</scope>
    <source>
        <strain evidence="5 6">LMG 28688</strain>
    </source>
</reference>
<accession>A0A6J5GCP5</accession>
<proteinExistence type="predicted"/>